<dbReference type="GO" id="GO:0008757">
    <property type="term" value="F:S-adenosylmethionine-dependent methyltransferase activity"/>
    <property type="evidence" value="ECO:0007669"/>
    <property type="project" value="InterPro"/>
</dbReference>
<dbReference type="Pfam" id="PF08241">
    <property type="entry name" value="Methyltransf_11"/>
    <property type="match status" value="1"/>
</dbReference>
<evidence type="ECO:0000256" key="2">
    <source>
        <dbReference type="ARBA" id="ARBA00004746"/>
    </source>
</evidence>
<dbReference type="EMBL" id="FOUO01000013">
    <property type="protein sequence ID" value="SFM60105.1"/>
    <property type="molecule type" value="Genomic_DNA"/>
</dbReference>
<organism evidence="10 11">
    <name type="scientific">Ectothiorhodospira mobilis</name>
    <dbReference type="NCBI Taxonomy" id="195064"/>
    <lineage>
        <taxon>Bacteria</taxon>
        <taxon>Pseudomonadati</taxon>
        <taxon>Pseudomonadota</taxon>
        <taxon>Gammaproteobacteria</taxon>
        <taxon>Chromatiales</taxon>
        <taxon>Ectothiorhodospiraceae</taxon>
        <taxon>Ectothiorhodospira</taxon>
    </lineage>
</organism>
<dbReference type="GO" id="GO:0102130">
    <property type="term" value="F:malonyl-CoA methyltransferase activity"/>
    <property type="evidence" value="ECO:0007669"/>
    <property type="project" value="UniProtKB-EC"/>
</dbReference>
<evidence type="ECO:0000256" key="1">
    <source>
        <dbReference type="ARBA" id="ARBA00000852"/>
    </source>
</evidence>
<dbReference type="SUPFAM" id="SSF53335">
    <property type="entry name" value="S-adenosyl-L-methionine-dependent methyltransferases"/>
    <property type="match status" value="1"/>
</dbReference>
<evidence type="ECO:0000256" key="8">
    <source>
        <dbReference type="HAMAP-Rule" id="MF_00835"/>
    </source>
</evidence>
<dbReference type="GO" id="GO:0009102">
    <property type="term" value="P:biotin biosynthetic process"/>
    <property type="evidence" value="ECO:0007669"/>
    <property type="project" value="UniProtKB-UniRule"/>
</dbReference>
<dbReference type="InterPro" id="IPR011814">
    <property type="entry name" value="BioC"/>
</dbReference>
<comment type="catalytic activity">
    <reaction evidence="1 8">
        <text>malonyl-[ACP] + S-adenosyl-L-methionine = malonyl-[ACP] methyl ester + S-adenosyl-L-homocysteine</text>
        <dbReference type="Rhea" id="RHEA:17105"/>
        <dbReference type="Rhea" id="RHEA-COMP:9623"/>
        <dbReference type="Rhea" id="RHEA-COMP:9954"/>
        <dbReference type="ChEBI" id="CHEBI:57856"/>
        <dbReference type="ChEBI" id="CHEBI:59789"/>
        <dbReference type="ChEBI" id="CHEBI:78449"/>
        <dbReference type="ChEBI" id="CHEBI:78845"/>
        <dbReference type="EC" id="2.1.1.197"/>
    </reaction>
</comment>
<dbReference type="OrthoDB" id="9760689at2"/>
<evidence type="ECO:0000256" key="6">
    <source>
        <dbReference type="ARBA" id="ARBA00022691"/>
    </source>
</evidence>
<reference evidence="10 11" key="1">
    <citation type="submission" date="2016-10" db="EMBL/GenBank/DDBJ databases">
        <authorList>
            <person name="de Groot N.N."/>
        </authorList>
    </citation>
    <scope>NUCLEOTIDE SEQUENCE [LARGE SCALE GENOMIC DNA]</scope>
    <source>
        <strain evidence="10 11">DSM 4180</strain>
    </source>
</reference>
<dbReference type="InterPro" id="IPR013216">
    <property type="entry name" value="Methyltransf_11"/>
</dbReference>
<dbReference type="CDD" id="cd02440">
    <property type="entry name" value="AdoMet_MTases"/>
    <property type="match status" value="1"/>
</dbReference>
<keyword evidence="6 8" id="KW-0949">S-adenosyl-L-methionine</keyword>
<keyword evidence="11" id="KW-1185">Reference proteome</keyword>
<accession>A0A1I4S6I3</accession>
<evidence type="ECO:0000256" key="3">
    <source>
        <dbReference type="ARBA" id="ARBA00012327"/>
    </source>
</evidence>
<dbReference type="EC" id="2.1.1.197" evidence="3 8"/>
<proteinExistence type="inferred from homology"/>
<evidence type="ECO:0000259" key="9">
    <source>
        <dbReference type="Pfam" id="PF08241"/>
    </source>
</evidence>
<dbReference type="STRING" id="195064.SAMN05421721_11354"/>
<keyword evidence="7 8" id="KW-0093">Biotin biosynthesis</keyword>
<keyword evidence="5 8" id="KW-0808">Transferase</keyword>
<protein>
    <recommendedName>
        <fullName evidence="3 8">Malonyl-[acyl-carrier protein] O-methyltransferase</fullName>
        <shortName evidence="8">Malonyl-ACP O-methyltransferase</shortName>
        <ecNumber evidence="3 8">2.1.1.197</ecNumber>
    </recommendedName>
    <alternativeName>
        <fullName evidence="8">Biotin synthesis protein BioC</fullName>
    </alternativeName>
</protein>
<dbReference type="PANTHER" id="PTHR13090">
    <property type="entry name" value="ARGININE-HYDROXYLASE NDUFAF5, MITOCHONDRIAL"/>
    <property type="match status" value="1"/>
</dbReference>
<dbReference type="Gene3D" id="3.40.50.150">
    <property type="entry name" value="Vaccinia Virus protein VP39"/>
    <property type="match status" value="1"/>
</dbReference>
<dbReference type="GO" id="GO:0032259">
    <property type="term" value="P:methylation"/>
    <property type="evidence" value="ECO:0007669"/>
    <property type="project" value="UniProtKB-KW"/>
</dbReference>
<feature type="domain" description="Methyltransferase type 11" evidence="9">
    <location>
        <begin position="54"/>
        <end position="150"/>
    </location>
</feature>
<evidence type="ECO:0000313" key="11">
    <source>
        <dbReference type="Proteomes" id="UP000199556"/>
    </source>
</evidence>
<dbReference type="InterPro" id="IPR029063">
    <property type="entry name" value="SAM-dependent_MTases_sf"/>
</dbReference>
<evidence type="ECO:0000313" key="10">
    <source>
        <dbReference type="EMBL" id="SFM60105.1"/>
    </source>
</evidence>
<evidence type="ECO:0000256" key="7">
    <source>
        <dbReference type="ARBA" id="ARBA00022756"/>
    </source>
</evidence>
<keyword evidence="4 8" id="KW-0489">Methyltransferase</keyword>
<comment type="similarity">
    <text evidence="8">Belongs to the methyltransferase superfamily.</text>
</comment>
<dbReference type="RefSeq" id="WP_090486406.1">
    <property type="nucleotide sequence ID" value="NZ_FOUO01000013.1"/>
</dbReference>
<comment type="function">
    <text evidence="8">Converts the free carboxyl group of a malonyl-thioester to its methyl ester by transfer of a methyl group from S-adenosyl-L-methionine (SAM). It allows to synthesize pimeloyl-ACP via the fatty acid synthetic pathway.</text>
</comment>
<dbReference type="PANTHER" id="PTHR13090:SF1">
    <property type="entry name" value="ARGININE-HYDROXYLASE NDUFAF5, MITOCHONDRIAL"/>
    <property type="match status" value="1"/>
</dbReference>
<sequence length="287" mass="31603">MTDTPRQRLDKRRVRRTFDRAAASYDQAAVLQREVCTRLLERLTWIRLSPGRVLDAGAGTGQGVRDLRRRYRGARVVALDLSPAMLRAAARSAGWWRRPALVCGDVEDLPFADAGFDLVFSSLAVQWCNDLERALAEFRRVLAPGGLLMFTTLGPDTLVELRRAWAAVDGRPHVSDFVDMHDIGDALVRSGFADPVMDTERMTLTYGDVRGLMGDLKAIGATNAAQGRGRGLTGPARLRAVEAAYEGFRDGAGRLPATYEVIYGHAWAPQAPAPKRPQRVIPIQRAP</sequence>
<comment type="pathway">
    <text evidence="2 8">Cofactor biosynthesis; biotin biosynthesis.</text>
</comment>
<dbReference type="Proteomes" id="UP000199556">
    <property type="component" value="Unassembled WGS sequence"/>
</dbReference>
<name>A0A1I4S6I3_ECTMO</name>
<dbReference type="UniPathway" id="UPA00078"/>
<dbReference type="GO" id="GO:0010340">
    <property type="term" value="F:carboxyl-O-methyltransferase activity"/>
    <property type="evidence" value="ECO:0007669"/>
    <property type="project" value="UniProtKB-UniRule"/>
</dbReference>
<evidence type="ECO:0000256" key="4">
    <source>
        <dbReference type="ARBA" id="ARBA00022603"/>
    </source>
</evidence>
<dbReference type="NCBIfam" id="TIGR02072">
    <property type="entry name" value="BioC"/>
    <property type="match status" value="1"/>
</dbReference>
<dbReference type="HAMAP" id="MF_00835">
    <property type="entry name" value="BioC"/>
    <property type="match status" value="1"/>
</dbReference>
<dbReference type="InterPro" id="IPR050602">
    <property type="entry name" value="Malonyl-ACP_OMT"/>
</dbReference>
<dbReference type="AlphaFoldDB" id="A0A1I4S6I3"/>
<evidence type="ECO:0000256" key="5">
    <source>
        <dbReference type="ARBA" id="ARBA00022679"/>
    </source>
</evidence>
<gene>
    <name evidence="8" type="primary">bioC</name>
    <name evidence="10" type="ORF">SAMN05421721_11354</name>
</gene>